<organism evidence="2 3">
    <name type="scientific">Secundilactobacillus angelensis</name>
    <dbReference type="NCBI Taxonomy" id="2722706"/>
    <lineage>
        <taxon>Bacteria</taxon>
        <taxon>Bacillati</taxon>
        <taxon>Bacillota</taxon>
        <taxon>Bacilli</taxon>
        <taxon>Lactobacillales</taxon>
        <taxon>Lactobacillaceae</taxon>
        <taxon>Secundilactobacillus</taxon>
    </lineage>
</organism>
<reference evidence="2 3" key="1">
    <citation type="submission" date="2020-04" db="EMBL/GenBank/DDBJ databases">
        <title>A novel species of genus Lactobacillus that was isolated from fermented food Zha-chili.</title>
        <authorList>
            <person name="Zhang Z."/>
        </authorList>
    </citation>
    <scope>NUCLEOTIDE SEQUENCE [LARGE SCALE GENOMIC DNA]</scope>
    <source>
        <strain evidence="3">HBUAS51383</strain>
    </source>
</reference>
<dbReference type="Gene3D" id="2.60.40.3350">
    <property type="match status" value="1"/>
</dbReference>
<dbReference type="RefSeq" id="WP_168924318.1">
    <property type="nucleotide sequence ID" value="NZ_JAAXLJ010000003.1"/>
</dbReference>
<evidence type="ECO:0000259" key="1">
    <source>
        <dbReference type="Pfam" id="PF10651"/>
    </source>
</evidence>
<gene>
    <name evidence="2" type="ORF">HC026_02030</name>
</gene>
<sequence>MQTLTYSIGSDKRAVVKDLQNFTVDFSGSDYNWVQARQYERDMRQVFVNVQNADGSPFDLTGCNIVFEGILPNKVNRVIDSKHGVILDPTNGQFRFDMPGQAFAVAGSYQQAFFRIMRAGSSITTLEFDLEVLADKVISDLLPADYITPFEDLYGDLEDVITKANSDIKTALDNGNKSIADLITKSGIDVATAVDAITAKGDSVFDTLTKQGADVTTLLTTLEAQIKTDGIAKLTDLNNYVKINSDGTLNIQGTTTNFASAEQLQPQLLSKPTDAQVAANSGNTDTFVAVKGQEYYVSALVSMTTEGDVFKITFKDSAGSSTDVVADTTLNASAIGQGKWKATADGTVTVSTSEKGTDVKYQHLTVTQTGNYVPYERAMANKYVPQTAVNLPTDLVHTADLTALQATLKKYTDDAEQAAIDHIQPMITAEFTKRNAPSSWWTGDATAYAAITPKVADAYYDVVES</sequence>
<evidence type="ECO:0000313" key="2">
    <source>
        <dbReference type="EMBL" id="NLR17693.1"/>
    </source>
</evidence>
<dbReference type="Pfam" id="PF10651">
    <property type="entry name" value="BppU_N"/>
    <property type="match status" value="1"/>
</dbReference>
<dbReference type="InterPro" id="IPR018913">
    <property type="entry name" value="BppU_N"/>
</dbReference>
<keyword evidence="3" id="KW-1185">Reference proteome</keyword>
<proteinExistence type="predicted"/>
<dbReference type="Proteomes" id="UP000763447">
    <property type="component" value="Unassembled WGS sequence"/>
</dbReference>
<name>A0ABX1KXY9_9LACO</name>
<accession>A0ABX1KXY9</accession>
<comment type="caution">
    <text evidence="2">The sequence shown here is derived from an EMBL/GenBank/DDBJ whole genome shotgun (WGS) entry which is preliminary data.</text>
</comment>
<dbReference type="EMBL" id="JAAXLJ010000003">
    <property type="protein sequence ID" value="NLR17693.1"/>
    <property type="molecule type" value="Genomic_DNA"/>
</dbReference>
<evidence type="ECO:0000313" key="3">
    <source>
        <dbReference type="Proteomes" id="UP000763447"/>
    </source>
</evidence>
<protein>
    <submittedName>
        <fullName evidence="2">Phage baseplate upper protein</fullName>
    </submittedName>
</protein>
<feature type="domain" description="BppU N-terminal" evidence="1">
    <location>
        <begin position="30"/>
        <end position="157"/>
    </location>
</feature>